<feature type="region of interest" description="Disordered" evidence="1">
    <location>
        <begin position="311"/>
        <end position="395"/>
    </location>
</feature>
<sequence length="395" mass="43260">MSGNPNNRAPGTPSQRGQQDRRGQQSSRGGHGGSPGASQPGNFQPTGAGASGENPDWNRGSPLQPHTSHASAYGMSSSPPQPHQSGGMQDPSQGGRYPPASRLAAQSYGSPHNLHARQISDPDTARSHRDFGLILSDINQARLRLNTIIWRPQAVDQTVPDYKDPNVIWRHVRDLKRAMLNITGCVDNDTLYYTHWSPRSRHDERDVEAICWAIMEELRKLHHHKIGATSWHYRSFIGAHEVDEDADATRRDRQLNWANRFRLIVSLLGRSKTLCDVAMMKGHLELLIISPYRMANAYNVPIVAENDAPILTQPRGAGEPAAPEWPSAQATPSRRGRGASGDLGALSPTRGPPGSWGSLGGRRGSRSGGLDGAHDEEDQDNDFVQGGLLYDPYIQ</sequence>
<dbReference type="AlphaFoldDB" id="A0A6A6QWP7"/>
<feature type="compositionally biased region" description="Gly residues" evidence="1">
    <location>
        <begin position="357"/>
        <end position="371"/>
    </location>
</feature>
<dbReference type="EMBL" id="MU004187">
    <property type="protein sequence ID" value="KAF2496865.1"/>
    <property type="molecule type" value="Genomic_DNA"/>
</dbReference>
<feature type="region of interest" description="Disordered" evidence="1">
    <location>
        <begin position="1"/>
        <end position="125"/>
    </location>
</feature>
<accession>A0A6A6QWP7</accession>
<feature type="compositionally biased region" description="Low complexity" evidence="1">
    <location>
        <begin position="74"/>
        <end position="89"/>
    </location>
</feature>
<evidence type="ECO:0000313" key="2">
    <source>
        <dbReference type="EMBL" id="KAF2496865.1"/>
    </source>
</evidence>
<dbReference type="Proteomes" id="UP000799750">
    <property type="component" value="Unassembled WGS sequence"/>
</dbReference>
<proteinExistence type="predicted"/>
<gene>
    <name evidence="2" type="ORF">BU16DRAFT_537998</name>
</gene>
<evidence type="ECO:0000313" key="3">
    <source>
        <dbReference type="Proteomes" id="UP000799750"/>
    </source>
</evidence>
<organism evidence="2 3">
    <name type="scientific">Lophium mytilinum</name>
    <dbReference type="NCBI Taxonomy" id="390894"/>
    <lineage>
        <taxon>Eukaryota</taxon>
        <taxon>Fungi</taxon>
        <taxon>Dikarya</taxon>
        <taxon>Ascomycota</taxon>
        <taxon>Pezizomycotina</taxon>
        <taxon>Dothideomycetes</taxon>
        <taxon>Pleosporomycetidae</taxon>
        <taxon>Mytilinidiales</taxon>
        <taxon>Mytilinidiaceae</taxon>
        <taxon>Lophium</taxon>
    </lineage>
</organism>
<evidence type="ECO:0000256" key="1">
    <source>
        <dbReference type="SAM" id="MobiDB-lite"/>
    </source>
</evidence>
<protein>
    <submittedName>
        <fullName evidence="2">Uncharacterized protein</fullName>
    </submittedName>
</protein>
<keyword evidence="3" id="KW-1185">Reference proteome</keyword>
<dbReference type="OrthoDB" id="10571740at2759"/>
<reference evidence="2" key="1">
    <citation type="journal article" date="2020" name="Stud. Mycol.">
        <title>101 Dothideomycetes genomes: a test case for predicting lifestyles and emergence of pathogens.</title>
        <authorList>
            <person name="Haridas S."/>
            <person name="Albert R."/>
            <person name="Binder M."/>
            <person name="Bloem J."/>
            <person name="Labutti K."/>
            <person name="Salamov A."/>
            <person name="Andreopoulos B."/>
            <person name="Baker S."/>
            <person name="Barry K."/>
            <person name="Bills G."/>
            <person name="Bluhm B."/>
            <person name="Cannon C."/>
            <person name="Castanera R."/>
            <person name="Culley D."/>
            <person name="Daum C."/>
            <person name="Ezra D."/>
            <person name="Gonzalez J."/>
            <person name="Henrissat B."/>
            <person name="Kuo A."/>
            <person name="Liang C."/>
            <person name="Lipzen A."/>
            <person name="Lutzoni F."/>
            <person name="Magnuson J."/>
            <person name="Mondo S."/>
            <person name="Nolan M."/>
            <person name="Ohm R."/>
            <person name="Pangilinan J."/>
            <person name="Park H.-J."/>
            <person name="Ramirez L."/>
            <person name="Alfaro M."/>
            <person name="Sun H."/>
            <person name="Tritt A."/>
            <person name="Yoshinaga Y."/>
            <person name="Zwiers L.-H."/>
            <person name="Turgeon B."/>
            <person name="Goodwin S."/>
            <person name="Spatafora J."/>
            <person name="Crous P."/>
            <person name="Grigoriev I."/>
        </authorList>
    </citation>
    <scope>NUCLEOTIDE SEQUENCE</scope>
    <source>
        <strain evidence="2">CBS 269.34</strain>
    </source>
</reference>
<name>A0A6A6QWP7_9PEZI</name>